<dbReference type="Pfam" id="PF13419">
    <property type="entry name" value="HAD_2"/>
    <property type="match status" value="1"/>
</dbReference>
<dbReference type="OrthoDB" id="9778019at2"/>
<dbReference type="GO" id="GO:0005829">
    <property type="term" value="C:cytosol"/>
    <property type="evidence" value="ECO:0007669"/>
    <property type="project" value="TreeGrafter"/>
</dbReference>
<evidence type="ECO:0000313" key="5">
    <source>
        <dbReference type="EMBL" id="RXK13896.1"/>
    </source>
</evidence>
<dbReference type="Gene3D" id="1.10.150.240">
    <property type="entry name" value="Putative phosphatase, domain 2"/>
    <property type="match status" value="1"/>
</dbReference>
<comment type="catalytic activity">
    <reaction evidence="1">
        <text>2-phosphoglycolate + H2O = glycolate + phosphate</text>
        <dbReference type="Rhea" id="RHEA:14369"/>
        <dbReference type="ChEBI" id="CHEBI:15377"/>
        <dbReference type="ChEBI" id="CHEBI:29805"/>
        <dbReference type="ChEBI" id="CHEBI:43474"/>
        <dbReference type="ChEBI" id="CHEBI:58033"/>
        <dbReference type="EC" id="3.1.3.18"/>
    </reaction>
</comment>
<dbReference type="NCBIfam" id="TIGR01509">
    <property type="entry name" value="HAD-SF-IA-v3"/>
    <property type="match status" value="1"/>
</dbReference>
<dbReference type="InterPro" id="IPR023214">
    <property type="entry name" value="HAD_sf"/>
</dbReference>
<keyword evidence="5" id="KW-0378">Hydrolase</keyword>
<name>A0A4V1M1H5_9BACT</name>
<dbReference type="InterPro" id="IPR050155">
    <property type="entry name" value="HAD-like_hydrolase_sf"/>
</dbReference>
<dbReference type="PANTHER" id="PTHR43434:SF1">
    <property type="entry name" value="PHOSPHOGLYCOLATE PHOSPHATASE"/>
    <property type="match status" value="1"/>
</dbReference>
<proteinExistence type="inferred from homology"/>
<organism evidence="5 6">
    <name type="scientific">Halarcobacter mediterraneus</name>
    <dbReference type="NCBI Taxonomy" id="2023153"/>
    <lineage>
        <taxon>Bacteria</taxon>
        <taxon>Pseudomonadati</taxon>
        <taxon>Campylobacterota</taxon>
        <taxon>Epsilonproteobacteria</taxon>
        <taxon>Campylobacterales</taxon>
        <taxon>Arcobacteraceae</taxon>
        <taxon>Halarcobacter</taxon>
    </lineage>
</organism>
<dbReference type="GO" id="GO:0006281">
    <property type="term" value="P:DNA repair"/>
    <property type="evidence" value="ECO:0007669"/>
    <property type="project" value="TreeGrafter"/>
</dbReference>
<comment type="caution">
    <text evidence="5">The sequence shown here is derived from an EMBL/GenBank/DDBJ whole genome shotgun (WGS) entry which is preliminary data.</text>
</comment>
<dbReference type="AlphaFoldDB" id="A0A4V1M1H5"/>
<dbReference type="InterPro" id="IPR023198">
    <property type="entry name" value="PGP-like_dom2"/>
</dbReference>
<dbReference type="CDD" id="cd07505">
    <property type="entry name" value="HAD_BPGM-like"/>
    <property type="match status" value="1"/>
</dbReference>
<dbReference type="SFLD" id="SFLDG01129">
    <property type="entry name" value="C1.5:_HAD__Beta-PGM__Phosphata"/>
    <property type="match status" value="1"/>
</dbReference>
<evidence type="ECO:0000256" key="1">
    <source>
        <dbReference type="ARBA" id="ARBA00000830"/>
    </source>
</evidence>
<evidence type="ECO:0000256" key="2">
    <source>
        <dbReference type="ARBA" id="ARBA00004818"/>
    </source>
</evidence>
<comment type="similarity">
    <text evidence="3">Belongs to the HAD-like hydrolase superfamily. CbbY/CbbZ/Gph/YieH family.</text>
</comment>
<dbReference type="RefSeq" id="WP_129060006.1">
    <property type="nucleotide sequence ID" value="NZ_NXIE01000001.1"/>
</dbReference>
<accession>A0A4V1M1H5</accession>
<comment type="pathway">
    <text evidence="2">Organic acid metabolism; glycolate biosynthesis; glycolate from 2-phosphoglycolate: step 1/1.</text>
</comment>
<evidence type="ECO:0000313" key="6">
    <source>
        <dbReference type="Proteomes" id="UP000289718"/>
    </source>
</evidence>
<reference evidence="5 6" key="1">
    <citation type="submission" date="2017-09" db="EMBL/GenBank/DDBJ databases">
        <title>Genomics of the genus Arcobacter.</title>
        <authorList>
            <person name="Perez-Cataluna A."/>
            <person name="Figueras M.J."/>
            <person name="Salas-Masso N."/>
        </authorList>
    </citation>
    <scope>NUCLEOTIDE SEQUENCE [LARGE SCALE GENOMIC DNA]</scope>
    <source>
        <strain evidence="5 6">F156-34</strain>
    </source>
</reference>
<dbReference type="Gene3D" id="3.40.50.1000">
    <property type="entry name" value="HAD superfamily/HAD-like"/>
    <property type="match status" value="1"/>
</dbReference>
<dbReference type="EMBL" id="NXIE01000001">
    <property type="protein sequence ID" value="RXK13896.1"/>
    <property type="molecule type" value="Genomic_DNA"/>
</dbReference>
<dbReference type="InterPro" id="IPR006439">
    <property type="entry name" value="HAD-SF_hydro_IA"/>
</dbReference>
<dbReference type="InterPro" id="IPR036412">
    <property type="entry name" value="HAD-like_sf"/>
</dbReference>
<dbReference type="Proteomes" id="UP000289718">
    <property type="component" value="Unassembled WGS sequence"/>
</dbReference>
<evidence type="ECO:0000256" key="3">
    <source>
        <dbReference type="ARBA" id="ARBA00006171"/>
    </source>
</evidence>
<dbReference type="SFLD" id="SFLDS00003">
    <property type="entry name" value="Haloacid_Dehalogenase"/>
    <property type="match status" value="1"/>
</dbReference>
<evidence type="ECO:0000256" key="4">
    <source>
        <dbReference type="ARBA" id="ARBA00013078"/>
    </source>
</evidence>
<dbReference type="SUPFAM" id="SSF56784">
    <property type="entry name" value="HAD-like"/>
    <property type="match status" value="1"/>
</dbReference>
<dbReference type="GO" id="GO:0008967">
    <property type="term" value="F:phosphoglycolate phosphatase activity"/>
    <property type="evidence" value="ECO:0007669"/>
    <property type="project" value="UniProtKB-EC"/>
</dbReference>
<protein>
    <recommendedName>
        <fullName evidence="4">phosphoglycolate phosphatase</fullName>
        <ecNumber evidence="4">3.1.3.18</ecNumber>
    </recommendedName>
</protein>
<sequence length="213" mass="24911">MKKKFILFDNDGVLVETENWYYEANVLALKEVGITLELDRYLEIMARGGTAWELAFEQNIAQNIVDKQREKRDLIYQDFLLTKNIEIPNVQKILNDLAKNYKMAIITTSRRVDFDLIHKNRGIVDFMDFTLCVEEYKRAKPYPDPYLAGLKRFNAKKEETIVVEDSQRGLSSAYNAGIDCIIVHNEFTKSHDFSKATYHIKKLEQLEKILEFS</sequence>
<dbReference type="InterPro" id="IPR041492">
    <property type="entry name" value="HAD_2"/>
</dbReference>
<keyword evidence="6" id="KW-1185">Reference proteome</keyword>
<dbReference type="PANTHER" id="PTHR43434">
    <property type="entry name" value="PHOSPHOGLYCOLATE PHOSPHATASE"/>
    <property type="match status" value="1"/>
</dbReference>
<gene>
    <name evidence="5" type="ORF">CP965_00155</name>
</gene>
<dbReference type="EC" id="3.1.3.18" evidence="4"/>